<feature type="region of interest" description="Disordered" evidence="1">
    <location>
        <begin position="1"/>
        <end position="58"/>
    </location>
</feature>
<dbReference type="AlphaFoldDB" id="A0A0D3H5F0"/>
<proteinExistence type="predicted"/>
<keyword evidence="3" id="KW-1185">Reference proteome</keyword>
<dbReference type="Proteomes" id="UP000026960">
    <property type="component" value="Chromosome 9"/>
</dbReference>
<evidence type="ECO:0000313" key="3">
    <source>
        <dbReference type="Proteomes" id="UP000026960"/>
    </source>
</evidence>
<accession>A0A0D3H5F0</accession>
<dbReference type="Gramene" id="OBART09G05960.2">
    <property type="protein sequence ID" value="OBART09G05960.2"/>
    <property type="gene ID" value="OBART09G05960"/>
</dbReference>
<protein>
    <submittedName>
        <fullName evidence="2">Uncharacterized protein</fullName>
    </submittedName>
</protein>
<reference evidence="2" key="1">
    <citation type="journal article" date="2009" name="Rice">
        <title>De Novo Next Generation Sequencing of Plant Genomes.</title>
        <authorList>
            <person name="Rounsley S."/>
            <person name="Marri P.R."/>
            <person name="Yu Y."/>
            <person name="He R."/>
            <person name="Sisneros N."/>
            <person name="Goicoechea J.L."/>
            <person name="Lee S.J."/>
            <person name="Angelova A."/>
            <person name="Kudrna D."/>
            <person name="Luo M."/>
            <person name="Affourtit J."/>
            <person name="Desany B."/>
            <person name="Knight J."/>
            <person name="Niazi F."/>
            <person name="Egholm M."/>
            <person name="Wing R.A."/>
        </authorList>
    </citation>
    <scope>NUCLEOTIDE SEQUENCE [LARGE SCALE GENOMIC DNA]</scope>
    <source>
        <strain evidence="2">cv. IRGC 105608</strain>
    </source>
</reference>
<dbReference type="PaxDb" id="65489-OBART09G05960.2"/>
<evidence type="ECO:0000313" key="2">
    <source>
        <dbReference type="EnsemblPlants" id="OBART09G05960.2"/>
    </source>
</evidence>
<reference evidence="2" key="2">
    <citation type="submission" date="2015-03" db="UniProtKB">
        <authorList>
            <consortium name="EnsemblPlants"/>
        </authorList>
    </citation>
    <scope>IDENTIFICATION</scope>
</reference>
<dbReference type="EnsemblPlants" id="OBART09G05960.2">
    <property type="protein sequence ID" value="OBART09G05960.2"/>
    <property type="gene ID" value="OBART09G05960"/>
</dbReference>
<organism evidence="2">
    <name type="scientific">Oryza barthii</name>
    <dbReference type="NCBI Taxonomy" id="65489"/>
    <lineage>
        <taxon>Eukaryota</taxon>
        <taxon>Viridiplantae</taxon>
        <taxon>Streptophyta</taxon>
        <taxon>Embryophyta</taxon>
        <taxon>Tracheophyta</taxon>
        <taxon>Spermatophyta</taxon>
        <taxon>Magnoliopsida</taxon>
        <taxon>Liliopsida</taxon>
        <taxon>Poales</taxon>
        <taxon>Poaceae</taxon>
        <taxon>BOP clade</taxon>
        <taxon>Oryzoideae</taxon>
        <taxon>Oryzeae</taxon>
        <taxon>Oryzinae</taxon>
        <taxon>Oryza</taxon>
    </lineage>
</organism>
<sequence>MDQELACVGPGRRAQPLSTGERRRRRAQPLPRAAPGLHGAMASCPRSPKRKAKRTANETTITATTHKKSRWIGHLNHQENQFPQAIGAMQRMQETRCNKAMTAVPPTMWMVCRMESTILYVVELSSPVDISSMKRARPGVTIISAATPISGSGALCLEYQSGKSAVYQDVQEKSCYQLQPENLISLLFRITGLTVLTVAQNFAALQEAL</sequence>
<evidence type="ECO:0000256" key="1">
    <source>
        <dbReference type="SAM" id="MobiDB-lite"/>
    </source>
</evidence>
<name>A0A0D3H5F0_9ORYZ</name>